<dbReference type="AlphaFoldDB" id="A0A3M6PYM8"/>
<evidence type="ECO:0000256" key="1">
    <source>
        <dbReference type="SAM" id="SignalP"/>
    </source>
</evidence>
<dbReference type="EMBL" id="RDQL01000024">
    <property type="protein sequence ID" value="RMW95554.1"/>
    <property type="molecule type" value="Genomic_DNA"/>
</dbReference>
<organism evidence="2 3">
    <name type="scientific">Allofranklinella schreckenbergeri</name>
    <dbReference type="NCBI Taxonomy" id="1076744"/>
    <lineage>
        <taxon>Bacteria</taxon>
        <taxon>Pseudomonadati</taxon>
        <taxon>Pseudomonadota</taxon>
        <taxon>Betaproteobacteria</taxon>
        <taxon>Burkholderiales</taxon>
        <taxon>Comamonadaceae</taxon>
        <taxon>Allofranklinella</taxon>
    </lineage>
</organism>
<dbReference type="InterPro" id="IPR021727">
    <property type="entry name" value="DUF3299"/>
</dbReference>
<dbReference type="Proteomes" id="UP000267035">
    <property type="component" value="Unassembled WGS sequence"/>
</dbReference>
<evidence type="ECO:0000313" key="3">
    <source>
        <dbReference type="Proteomes" id="UP000267035"/>
    </source>
</evidence>
<protein>
    <submittedName>
        <fullName evidence="2">DUF3299 domain-containing protein</fullName>
    </submittedName>
</protein>
<proteinExistence type="predicted"/>
<dbReference type="Gene3D" id="2.40.50.870">
    <property type="entry name" value="Protein of unknown function (DUF3299)"/>
    <property type="match status" value="1"/>
</dbReference>
<keyword evidence="1" id="KW-0732">Signal</keyword>
<feature type="chain" id="PRO_5018014385" evidence="1">
    <location>
        <begin position="33"/>
        <end position="206"/>
    </location>
</feature>
<accession>A0A3M6PYM8</accession>
<sequence>MKRPSPLSRLVSARLLCLAVAGCLGLPAAAVAAGKENAAPPAAKASQGKAASGKPLAVSWDSLVPANWDPSAEFADLFADGAEEWDDSDPRAQKLYDRMRKVWDSAPTVNDYQGKLVRLPGYVVALEDGKDGLRELLLVPNFGACIHTPPPPANQIIHIKLDKPVKGFASLDAVWATGELQVARQNSEMGVSGYSLRNARLEPYKE</sequence>
<keyword evidence="3" id="KW-1185">Reference proteome</keyword>
<evidence type="ECO:0000313" key="2">
    <source>
        <dbReference type="EMBL" id="RMW95554.1"/>
    </source>
</evidence>
<reference evidence="2 3" key="1">
    <citation type="submission" date="2018-10" db="EMBL/GenBank/DDBJ databases">
        <title>Comamonadaceae CDC group NO-1 genome sequencing and assembly.</title>
        <authorList>
            <person name="Bernier A.-M."/>
            <person name="Bernard K."/>
        </authorList>
    </citation>
    <scope>NUCLEOTIDE SEQUENCE [LARGE SCALE GENOMIC DNA]</scope>
    <source>
        <strain evidence="2 3">NML161473</strain>
    </source>
</reference>
<gene>
    <name evidence="2" type="ORF">EBQ25_11610</name>
</gene>
<feature type="signal peptide" evidence="1">
    <location>
        <begin position="1"/>
        <end position="32"/>
    </location>
</feature>
<dbReference type="RefSeq" id="WP_122254619.1">
    <property type="nucleotide sequence ID" value="NZ_RDQL01000024.1"/>
</dbReference>
<name>A0A3M6PYM8_9BURK</name>
<comment type="caution">
    <text evidence="2">The sequence shown here is derived from an EMBL/GenBank/DDBJ whole genome shotgun (WGS) entry which is preliminary data.</text>
</comment>
<dbReference type="Pfam" id="PF11736">
    <property type="entry name" value="DUF3299"/>
    <property type="match status" value="1"/>
</dbReference>